<keyword evidence="2" id="KW-1185">Reference proteome</keyword>
<gene>
    <name evidence="1" type="ORF">ARTSIC4J27_239</name>
</gene>
<accession>A0A024GWK8</accession>
<dbReference type="AlphaFoldDB" id="A0A024GWK8"/>
<dbReference type="STRING" id="861266.ARTSIC4J27_239"/>
<evidence type="ECO:0000313" key="1">
    <source>
        <dbReference type="EMBL" id="CCQ44315.1"/>
    </source>
</evidence>
<name>A0A024GWK8_9MICC</name>
<comment type="caution">
    <text evidence="1">The sequence shown here is derived from an EMBL/GenBank/DDBJ whole genome shotgun (WGS) entry which is preliminary data.</text>
</comment>
<proteinExistence type="predicted"/>
<reference evidence="2" key="1">
    <citation type="journal article" date="2014" name="Genome Announc.">
        <title>Genome Sequence of Arthrobacter siccitolerans 4J27, a Xeroprotectant-Producing Desiccation-Tolerant Microorganism.</title>
        <authorList>
            <person name="Manzanera M."/>
            <person name="Santa-Cruz-Calvo L."/>
            <person name="Vilchez J.I."/>
            <person name="Garcia-Fontana C."/>
            <person name="Silva-Castro G.A."/>
            <person name="Calvo C."/>
            <person name="Gonzalez-Lopez J."/>
        </authorList>
    </citation>
    <scope>NUCLEOTIDE SEQUENCE [LARGE SCALE GENOMIC DNA]</scope>
    <source>
        <strain evidence="2">4J27</strain>
    </source>
</reference>
<dbReference type="EMBL" id="CAQI01000025">
    <property type="protein sequence ID" value="CCQ44315.1"/>
    <property type="molecule type" value="Genomic_DNA"/>
</dbReference>
<organism evidence="1 2">
    <name type="scientific">Pseudarthrobacter siccitolerans</name>
    <dbReference type="NCBI Taxonomy" id="861266"/>
    <lineage>
        <taxon>Bacteria</taxon>
        <taxon>Bacillati</taxon>
        <taxon>Actinomycetota</taxon>
        <taxon>Actinomycetes</taxon>
        <taxon>Micrococcales</taxon>
        <taxon>Micrococcaceae</taxon>
        <taxon>Pseudarthrobacter</taxon>
    </lineage>
</organism>
<protein>
    <submittedName>
        <fullName evidence="1">Uncharacterized protein</fullName>
    </submittedName>
</protein>
<dbReference type="Proteomes" id="UP000035722">
    <property type="component" value="Unassembled WGS sequence"/>
</dbReference>
<sequence>MAQMLASAPVTQEVIDLGRFVGSAVQLPKINGPQAAEVTTKARTAEGGRLSRRTAIDVTIAHPAGMRVEAKHGPLRKAAAARGLAVKGRAS</sequence>
<evidence type="ECO:0000313" key="2">
    <source>
        <dbReference type="Proteomes" id="UP000035722"/>
    </source>
</evidence>